<organism evidence="1 2">
    <name type="scientific">Eupransor demetentiae</name>
    <dbReference type="NCBI Taxonomy" id="3109584"/>
    <lineage>
        <taxon>Bacteria</taxon>
        <taxon>Bacillati</taxon>
        <taxon>Bacillota</taxon>
        <taxon>Bacilli</taxon>
        <taxon>Lactobacillales</taxon>
        <taxon>Lactobacillaceae</taxon>
        <taxon>Eupransor</taxon>
    </lineage>
</organism>
<evidence type="ECO:0000313" key="1">
    <source>
        <dbReference type="EMBL" id="CAK8054142.1"/>
    </source>
</evidence>
<gene>
    <name evidence="1" type="ORF">R54876_GBNLAHCA_00703</name>
</gene>
<dbReference type="EMBL" id="CAWVOH010000001">
    <property type="protein sequence ID" value="CAK8054142.1"/>
    <property type="molecule type" value="Genomic_DNA"/>
</dbReference>
<accession>A0ABM9N4Q1</accession>
<reference evidence="1 2" key="1">
    <citation type="submission" date="2024-01" db="EMBL/GenBank/DDBJ databases">
        <authorList>
            <person name="Botero Cardona J."/>
        </authorList>
    </citation>
    <scope>NUCLEOTIDE SEQUENCE [LARGE SCALE GENOMIC DNA]</scope>
    <source>
        <strain evidence="1 2">LMG 33000</strain>
    </source>
</reference>
<name>A0ABM9N4Q1_9LACO</name>
<evidence type="ECO:0000313" key="2">
    <source>
        <dbReference type="Proteomes" id="UP001314241"/>
    </source>
</evidence>
<keyword evidence="2" id="KW-1185">Reference proteome</keyword>
<sequence length="78" mass="9026">MNKLKQCMDHAGMDSFDLALELGKQHSIDIMPKTIDIYRQGKFIAPQQVRVFAETLGVTPKQLLGEREYKQWFANYHG</sequence>
<comment type="caution">
    <text evidence="1">The sequence shown here is derived from an EMBL/GenBank/DDBJ whole genome shotgun (WGS) entry which is preliminary data.</text>
</comment>
<proteinExistence type="predicted"/>
<dbReference type="Proteomes" id="UP001314241">
    <property type="component" value="Unassembled WGS sequence"/>
</dbReference>
<protein>
    <submittedName>
        <fullName evidence="1">Uncharacterized protein</fullName>
    </submittedName>
</protein>